<dbReference type="Proteomes" id="UP001295444">
    <property type="component" value="Chromosome 13"/>
</dbReference>
<feature type="region of interest" description="Disordered" evidence="1">
    <location>
        <begin position="90"/>
        <end position="120"/>
    </location>
</feature>
<sequence length="120" mass="12851">MTHAALPNCPAQSELGASMEAPSTRHLHAKVPLKIRPLGRARVRYRKPPQPASLQPDATLGHETTAYLTATGRMAPMAGSVALDAQGLGKQPSLHMNNHGPQGKTWSRKYPPVMPDSGID</sequence>
<reference evidence="2" key="1">
    <citation type="submission" date="2022-03" db="EMBL/GenBank/DDBJ databases">
        <authorList>
            <person name="Alioto T."/>
            <person name="Alioto T."/>
            <person name="Gomez Garrido J."/>
        </authorList>
    </citation>
    <scope>NUCLEOTIDE SEQUENCE</scope>
</reference>
<name>A0AAD1TH33_PELCU</name>
<feature type="region of interest" description="Disordered" evidence="1">
    <location>
        <begin position="1"/>
        <end position="31"/>
    </location>
</feature>
<gene>
    <name evidence="2" type="ORF">PECUL_23A050491</name>
</gene>
<organism evidence="2 3">
    <name type="scientific">Pelobates cultripes</name>
    <name type="common">Western spadefoot toad</name>
    <dbReference type="NCBI Taxonomy" id="61616"/>
    <lineage>
        <taxon>Eukaryota</taxon>
        <taxon>Metazoa</taxon>
        <taxon>Chordata</taxon>
        <taxon>Craniata</taxon>
        <taxon>Vertebrata</taxon>
        <taxon>Euteleostomi</taxon>
        <taxon>Amphibia</taxon>
        <taxon>Batrachia</taxon>
        <taxon>Anura</taxon>
        <taxon>Pelobatoidea</taxon>
        <taxon>Pelobatidae</taxon>
        <taxon>Pelobates</taxon>
    </lineage>
</organism>
<evidence type="ECO:0000313" key="2">
    <source>
        <dbReference type="EMBL" id="CAH2327111.1"/>
    </source>
</evidence>
<dbReference type="EMBL" id="OW240924">
    <property type="protein sequence ID" value="CAH2327111.1"/>
    <property type="molecule type" value="Genomic_DNA"/>
</dbReference>
<evidence type="ECO:0000256" key="1">
    <source>
        <dbReference type="SAM" id="MobiDB-lite"/>
    </source>
</evidence>
<proteinExistence type="predicted"/>
<dbReference type="AlphaFoldDB" id="A0AAD1TH33"/>
<accession>A0AAD1TH33</accession>
<evidence type="ECO:0000313" key="3">
    <source>
        <dbReference type="Proteomes" id="UP001295444"/>
    </source>
</evidence>
<keyword evidence="3" id="KW-1185">Reference proteome</keyword>
<protein>
    <submittedName>
        <fullName evidence="2">Uncharacterized protein</fullName>
    </submittedName>
</protein>